<name>A0A4Q7J998_9PSEU</name>
<reference evidence="5 6" key="1">
    <citation type="submission" date="2019-02" db="EMBL/GenBank/DDBJ databases">
        <title>Draft genome sequence of Amycolatopsis sp. 8-3EHSu isolated from roots of Suaeda maritima.</title>
        <authorList>
            <person name="Duangmal K."/>
            <person name="Chantavorakit T."/>
        </authorList>
    </citation>
    <scope>NUCLEOTIDE SEQUENCE [LARGE SCALE GENOMIC DNA]</scope>
    <source>
        <strain evidence="5 6">8-3EHSu</strain>
    </source>
</reference>
<evidence type="ECO:0000256" key="3">
    <source>
        <dbReference type="SAM" id="MobiDB-lite"/>
    </source>
</evidence>
<dbReference type="InterPro" id="IPR040198">
    <property type="entry name" value="Fido_containing"/>
</dbReference>
<keyword evidence="6" id="KW-1185">Reference proteome</keyword>
<comment type="caution">
    <text evidence="5">The sequence shown here is derived from an EMBL/GenBank/DDBJ whole genome shotgun (WGS) entry which is preliminary data.</text>
</comment>
<evidence type="ECO:0000256" key="1">
    <source>
        <dbReference type="PIRSR" id="PIRSR640198-1"/>
    </source>
</evidence>
<dbReference type="RefSeq" id="WP_130475830.1">
    <property type="nucleotide sequence ID" value="NZ_SFCC01000006.1"/>
</dbReference>
<dbReference type="GO" id="GO:0005524">
    <property type="term" value="F:ATP binding"/>
    <property type="evidence" value="ECO:0007669"/>
    <property type="project" value="UniProtKB-KW"/>
</dbReference>
<dbReference type="PANTHER" id="PTHR13504:SF38">
    <property type="entry name" value="FIDO DOMAIN-CONTAINING PROTEIN"/>
    <property type="match status" value="1"/>
</dbReference>
<dbReference type="AlphaFoldDB" id="A0A4Q7J998"/>
<dbReference type="Gene3D" id="1.10.3290.10">
    <property type="entry name" value="Fido-like domain"/>
    <property type="match status" value="1"/>
</dbReference>
<dbReference type="SUPFAM" id="SSF140931">
    <property type="entry name" value="Fic-like"/>
    <property type="match status" value="1"/>
</dbReference>
<dbReference type="Proteomes" id="UP000292003">
    <property type="component" value="Unassembled WGS sequence"/>
</dbReference>
<feature type="binding site" evidence="2">
    <location>
        <begin position="240"/>
        <end position="247"/>
    </location>
    <ligand>
        <name>ATP</name>
        <dbReference type="ChEBI" id="CHEBI:30616"/>
    </ligand>
</feature>
<gene>
    <name evidence="5" type="ORF">EWH70_14255</name>
</gene>
<evidence type="ECO:0000313" key="5">
    <source>
        <dbReference type="EMBL" id="RZQ63578.1"/>
    </source>
</evidence>
<dbReference type="Pfam" id="PF02661">
    <property type="entry name" value="Fic"/>
    <property type="match status" value="1"/>
</dbReference>
<organism evidence="5 6">
    <name type="scientific">Amycolatopsis suaedae</name>
    <dbReference type="NCBI Taxonomy" id="2510978"/>
    <lineage>
        <taxon>Bacteria</taxon>
        <taxon>Bacillati</taxon>
        <taxon>Actinomycetota</taxon>
        <taxon>Actinomycetes</taxon>
        <taxon>Pseudonocardiales</taxon>
        <taxon>Pseudonocardiaceae</taxon>
        <taxon>Amycolatopsis</taxon>
    </lineage>
</organism>
<dbReference type="PROSITE" id="PS51459">
    <property type="entry name" value="FIDO"/>
    <property type="match status" value="1"/>
</dbReference>
<dbReference type="EMBL" id="SFCC01000006">
    <property type="protein sequence ID" value="RZQ63578.1"/>
    <property type="molecule type" value="Genomic_DNA"/>
</dbReference>
<accession>A0A4Q7J998</accession>
<dbReference type="PANTHER" id="PTHR13504">
    <property type="entry name" value="FIDO DOMAIN-CONTAINING PROTEIN DDB_G0283145"/>
    <property type="match status" value="1"/>
</dbReference>
<feature type="region of interest" description="Disordered" evidence="3">
    <location>
        <begin position="1"/>
        <end position="21"/>
    </location>
</feature>
<feature type="domain" description="Fido" evidence="4">
    <location>
        <begin position="152"/>
        <end position="299"/>
    </location>
</feature>
<keyword evidence="2" id="KW-0547">Nucleotide-binding</keyword>
<proteinExistence type="predicted"/>
<dbReference type="InterPro" id="IPR003812">
    <property type="entry name" value="Fido"/>
</dbReference>
<feature type="active site" evidence="1">
    <location>
        <position position="236"/>
    </location>
</feature>
<evidence type="ECO:0000313" key="6">
    <source>
        <dbReference type="Proteomes" id="UP000292003"/>
    </source>
</evidence>
<sequence>MPSLGSRPDPEGVEAAGGWPAISSEPVPWRPAIAADLLTRPQRERYQGPYRAAVVPLIADRVPALSAETTAIAAEASLAITRFDADLGAEVAPFSAILLRSESASSSQIENLSSGAKQIALAELGSREKRNATEIVGNVEAMKAAIVLADRLDADAILAMHRALMAEHDPDIAGKWRESAVWIGGSKIGPHDADYVAPIAQNVPALMDDLVAFTRRADIQPMALVAIAHAQFETIHPFPDGNGRTGRALVQSMILGRGLTRNVTVPVSAGLLSDTRHYFDTLDAYRDGDVSPIVETMSRAAMSAIENGSKLVSDLRKVREEWSERLRSRRGSAARRLVDVLLRQPVIDARTAASELGISPANAGRAIGPLVDAGILTEFTGFNRNRMWHAKDVTGALDSFAARAMRRSE</sequence>
<dbReference type="OrthoDB" id="9813719at2"/>
<evidence type="ECO:0000259" key="4">
    <source>
        <dbReference type="PROSITE" id="PS51459"/>
    </source>
</evidence>
<evidence type="ECO:0000256" key="2">
    <source>
        <dbReference type="PIRSR" id="PIRSR640198-2"/>
    </source>
</evidence>
<keyword evidence="2" id="KW-0067">ATP-binding</keyword>
<protein>
    <submittedName>
        <fullName evidence="5">Fic family protein</fullName>
    </submittedName>
</protein>
<dbReference type="InterPro" id="IPR036597">
    <property type="entry name" value="Fido-like_dom_sf"/>
</dbReference>